<evidence type="ECO:0000313" key="3">
    <source>
        <dbReference type="Proteomes" id="UP000315522"/>
    </source>
</evidence>
<reference evidence="2 3" key="1">
    <citation type="submission" date="2018-05" db="EMBL/GenBank/DDBJ databases">
        <title>Genome sequencing and assembly of the regulated plant pathogen Lachnellula willkommii and related sister species for the development of diagnostic species identification markers.</title>
        <authorList>
            <person name="Giroux E."/>
            <person name="Bilodeau G."/>
        </authorList>
    </citation>
    <scope>NUCLEOTIDE SEQUENCE [LARGE SCALE GENOMIC DNA]</scope>
    <source>
        <strain evidence="2 3">CBS 172.35</strain>
    </source>
</reference>
<comment type="caution">
    <text evidence="2">The sequence shown here is derived from an EMBL/GenBank/DDBJ whole genome shotgun (WGS) entry which is preliminary data.</text>
</comment>
<protein>
    <submittedName>
        <fullName evidence="2">Uncharacterized protein</fullName>
    </submittedName>
</protein>
<dbReference type="Proteomes" id="UP000315522">
    <property type="component" value="Unassembled WGS sequence"/>
</dbReference>
<feature type="compositionally biased region" description="Basic and acidic residues" evidence="1">
    <location>
        <begin position="204"/>
        <end position="222"/>
    </location>
</feature>
<name>A0A559MDR0_9HELO</name>
<evidence type="ECO:0000313" key="2">
    <source>
        <dbReference type="EMBL" id="TVY91077.1"/>
    </source>
</evidence>
<sequence length="222" mass="24369">MATFAKPYSYVLTPPRPKSTVTRKPAPKQVSIFDKLQHIKPNNAALSMPQQLMIIEATGLEFEKEGFATENRRPDNIAFGVSNATTEKRGGSLDSNEDPIILLGNDDLSASKVEVNNSGLYAKSAAHSSYGALNKELRRPIPCALLPPLPVPRASYCTTILVQQANVLSAPDPRPRCPILLVLANTGDKHKLVRPALNSDIFNGEDRQDKDYHNIEDSKQPQ</sequence>
<proteinExistence type="predicted"/>
<dbReference type="AlphaFoldDB" id="A0A559MDR0"/>
<feature type="region of interest" description="Disordered" evidence="1">
    <location>
        <begin position="203"/>
        <end position="222"/>
    </location>
</feature>
<organism evidence="2 3">
    <name type="scientific">Lachnellula willkommii</name>
    <dbReference type="NCBI Taxonomy" id="215461"/>
    <lineage>
        <taxon>Eukaryota</taxon>
        <taxon>Fungi</taxon>
        <taxon>Dikarya</taxon>
        <taxon>Ascomycota</taxon>
        <taxon>Pezizomycotina</taxon>
        <taxon>Leotiomycetes</taxon>
        <taxon>Helotiales</taxon>
        <taxon>Lachnaceae</taxon>
        <taxon>Lachnellula</taxon>
    </lineage>
</organism>
<dbReference type="EMBL" id="QGML01000655">
    <property type="protein sequence ID" value="TVY91077.1"/>
    <property type="molecule type" value="Genomic_DNA"/>
</dbReference>
<keyword evidence="3" id="KW-1185">Reference proteome</keyword>
<gene>
    <name evidence="2" type="ORF">LAWI1_G002836</name>
</gene>
<accession>A0A559MDR0</accession>
<evidence type="ECO:0000256" key="1">
    <source>
        <dbReference type="SAM" id="MobiDB-lite"/>
    </source>
</evidence>